<name>A0ABQ2FRB0_9DEIO</name>
<organism evidence="1 2">
    <name type="scientific">Deinococcus radiotolerans</name>
    <dbReference type="NCBI Taxonomy" id="1309407"/>
    <lineage>
        <taxon>Bacteria</taxon>
        <taxon>Thermotogati</taxon>
        <taxon>Deinococcota</taxon>
        <taxon>Deinococci</taxon>
        <taxon>Deinococcales</taxon>
        <taxon>Deinococcaceae</taxon>
        <taxon>Deinococcus</taxon>
    </lineage>
</organism>
<accession>A0ABQ2FRB0</accession>
<keyword evidence="2" id="KW-1185">Reference proteome</keyword>
<evidence type="ECO:0000313" key="2">
    <source>
        <dbReference type="Proteomes" id="UP000604341"/>
    </source>
</evidence>
<evidence type="ECO:0000313" key="1">
    <source>
        <dbReference type="EMBL" id="GGL19160.1"/>
    </source>
</evidence>
<comment type="caution">
    <text evidence="1">The sequence shown here is derived from an EMBL/GenBank/DDBJ whole genome shotgun (WGS) entry which is preliminary data.</text>
</comment>
<reference evidence="2" key="1">
    <citation type="journal article" date="2019" name="Int. J. Syst. Evol. Microbiol.">
        <title>The Global Catalogue of Microorganisms (GCM) 10K type strain sequencing project: providing services to taxonomists for standard genome sequencing and annotation.</title>
        <authorList>
            <consortium name="The Broad Institute Genomics Platform"/>
            <consortium name="The Broad Institute Genome Sequencing Center for Infectious Disease"/>
            <person name="Wu L."/>
            <person name="Ma J."/>
        </authorList>
    </citation>
    <scope>NUCLEOTIDE SEQUENCE [LARGE SCALE GENOMIC DNA]</scope>
    <source>
        <strain evidence="2">JCM 19173</strain>
    </source>
</reference>
<sequence length="39" mass="4585">MRDQTIVIVTNEIDAHADAMLTHLQEQGRDVFRLHPARW</sequence>
<gene>
    <name evidence="1" type="ORF">GCM10010844_42660</name>
</gene>
<dbReference type="EMBL" id="BMPE01000031">
    <property type="protein sequence ID" value="GGL19160.1"/>
    <property type="molecule type" value="Genomic_DNA"/>
</dbReference>
<proteinExistence type="predicted"/>
<protein>
    <submittedName>
        <fullName evidence="1">Uncharacterized protein</fullName>
    </submittedName>
</protein>
<dbReference type="Proteomes" id="UP000604341">
    <property type="component" value="Unassembled WGS sequence"/>
</dbReference>